<dbReference type="Pfam" id="PF08447">
    <property type="entry name" value="PAS_3"/>
    <property type="match status" value="3"/>
</dbReference>
<dbReference type="InterPro" id="IPR029016">
    <property type="entry name" value="GAF-like_dom_sf"/>
</dbReference>
<proteinExistence type="predicted"/>
<evidence type="ECO:0000256" key="4">
    <source>
        <dbReference type="ARBA" id="ARBA00022679"/>
    </source>
</evidence>
<evidence type="ECO:0000259" key="8">
    <source>
        <dbReference type="PROSITE" id="PS50113"/>
    </source>
</evidence>
<dbReference type="Gene3D" id="3.30.450.20">
    <property type="entry name" value="PAS domain"/>
    <property type="match status" value="6"/>
</dbReference>
<dbReference type="CDD" id="cd00130">
    <property type="entry name" value="PAS"/>
    <property type="match status" value="4"/>
</dbReference>
<dbReference type="RefSeq" id="WP_229338758.1">
    <property type="nucleotide sequence ID" value="NZ_JAJBZG010000002.1"/>
</dbReference>
<evidence type="ECO:0000256" key="6">
    <source>
        <dbReference type="SAM" id="Coils"/>
    </source>
</evidence>
<dbReference type="SUPFAM" id="SSF55785">
    <property type="entry name" value="PYP-like sensor domain (PAS domain)"/>
    <property type="match status" value="6"/>
</dbReference>
<dbReference type="Pfam" id="PF08448">
    <property type="entry name" value="PAS_4"/>
    <property type="match status" value="2"/>
</dbReference>
<feature type="domain" description="PAS" evidence="7">
    <location>
        <begin position="127"/>
        <end position="197"/>
    </location>
</feature>
<organism evidence="9 10">
    <name type="scientific">Christiangramia sediminis</name>
    <dbReference type="NCBI Taxonomy" id="2881336"/>
    <lineage>
        <taxon>Bacteria</taxon>
        <taxon>Pseudomonadati</taxon>
        <taxon>Bacteroidota</taxon>
        <taxon>Flavobacteriia</taxon>
        <taxon>Flavobacteriales</taxon>
        <taxon>Flavobacteriaceae</taxon>
        <taxon>Christiangramia</taxon>
    </lineage>
</organism>
<dbReference type="InterPro" id="IPR000700">
    <property type="entry name" value="PAS-assoc_C"/>
</dbReference>
<dbReference type="SMART" id="SM00086">
    <property type="entry name" value="PAC"/>
    <property type="match status" value="5"/>
</dbReference>
<dbReference type="SUPFAM" id="SSF47384">
    <property type="entry name" value="Homodimeric domain of signal transducing histidine kinase"/>
    <property type="match status" value="1"/>
</dbReference>
<dbReference type="PANTHER" id="PTHR43304:SF1">
    <property type="entry name" value="PAC DOMAIN-CONTAINING PROTEIN"/>
    <property type="match status" value="1"/>
</dbReference>
<dbReference type="PROSITE" id="PS50113">
    <property type="entry name" value="PAC"/>
    <property type="match status" value="2"/>
</dbReference>
<dbReference type="InterPro" id="IPR000014">
    <property type="entry name" value="PAS"/>
</dbReference>
<dbReference type="InterPro" id="IPR036097">
    <property type="entry name" value="HisK_dim/P_sf"/>
</dbReference>
<feature type="domain" description="PAS" evidence="7">
    <location>
        <begin position="794"/>
        <end position="864"/>
    </location>
</feature>
<gene>
    <name evidence="9" type="ORF">LGQ90_04900</name>
</gene>
<accession>A0A9X1LHR1</accession>
<sequence>MNKKTSNFQQEAFITLSYEQVILAYNIAAENIFKQLYKIQLVVGEKFSDLFPEYLKNEIQDKLSLCRTGRFQELNITHEECNLELKYYFSPVLDINAEINQISVFIEKKALKEFVSKSSLPRELEYKRQIYSNLFYNNPDAVFSFDLEGNFVNANAASARLAETSIDELLKMHFLPLILKEDQAKVLEHFSKAIKGESQTYQAKFMSTKGGRRTLDISNFPITYNGEIIGVYGIAKDVTQQRLTENKISEERQMLRAIIDNIPDYIFVKDKEHKSILANKKFYTQMLGQSVDESSKGYSPRDYFDPHRASDIIEDNEQVMKSGKPVINRPDLITNIEGKQEMLLLTKVPLKNNADETIGLVGIARDITQTYLHNKKQELIFQVIKAFGDKPTFNEAMVKTLKIFCRDLGFEYGEAYKVSANNQRLIRTAYWPLDKDLSNNINPENSYAIGEGLPGMVWDSGEVKILREQEKTGLLKDMILANNKSIKSAVGIPIHFHGNLISIFCLGSVKDTKKIELDVIGDITLQIASAIERKRSQDQLNDFFQFSPNLIAVIGMDGFVKKINPSFVEKFGFTECEILTKPFTQFIHPDDLDKTYKAIQNISVDGLDFELRCLKKDGGYLWISWRFSRYFTEEDVVFIYGTDITPLKTVHQELSENISERKKVQRKLKNSEQNYKNLFDVSPLPMWVLDREKLRFLKVNIAAVELYGYSVEEFSRMTVRDLWAPKQEEMIEPVISENADSFFQVKVEHVKKNGDRIFVNVNSNPMVFNGQLARISLVRDITARIKAEERLLHSEKRFKALVQEGSDVISIVDENFKYLYNSPASKTVFGLKPSKMNGTNLKDYIYEKDYKNIIQHINMLKTQKRVQLPSYRIKNSRNEWRWIETIITNLSDDPAIKGIVMNSRDITEFIEQEKELRDSLRRYDIVAKATSDLITDYDIEKDEMKVSEVASELFGYYNEEGIYSGKWWNSKIHPDDYENVKSLARRMQEEGIKNLTIEYRFKCADDSYKYILDRSYLILDDNNKPKRIIGSMQDITERKQYLIAIENHNKRLKEIAWTQSHVVRAPLAKVMGLVDLLINYKNDLENVEEILDNILTSANELDEIIRKIAVQTEKEL</sequence>
<dbReference type="InterPro" id="IPR001610">
    <property type="entry name" value="PAC"/>
</dbReference>
<feature type="domain" description="PAS" evidence="7">
    <location>
        <begin position="536"/>
        <end position="606"/>
    </location>
</feature>
<dbReference type="Pfam" id="PF13426">
    <property type="entry name" value="PAS_9"/>
    <property type="match status" value="1"/>
</dbReference>
<comment type="catalytic activity">
    <reaction evidence="1">
        <text>ATP + protein L-histidine = ADP + protein N-phospho-L-histidine.</text>
        <dbReference type="EC" id="2.7.13.3"/>
    </reaction>
</comment>
<dbReference type="InterPro" id="IPR013656">
    <property type="entry name" value="PAS_4"/>
</dbReference>
<keyword evidence="3" id="KW-0597">Phosphoprotein</keyword>
<keyword evidence="5" id="KW-0418">Kinase</keyword>
<comment type="caution">
    <text evidence="9">The sequence shown here is derived from an EMBL/GenBank/DDBJ whole genome shotgun (WGS) entry which is preliminary data.</text>
</comment>
<keyword evidence="6" id="KW-0175">Coiled coil</keyword>
<evidence type="ECO:0000256" key="1">
    <source>
        <dbReference type="ARBA" id="ARBA00000085"/>
    </source>
</evidence>
<dbReference type="AlphaFoldDB" id="A0A9X1LHR1"/>
<protein>
    <recommendedName>
        <fullName evidence="2">histidine kinase</fullName>
        <ecNumber evidence="2">2.7.13.3</ecNumber>
    </recommendedName>
</protein>
<keyword evidence="10" id="KW-1185">Reference proteome</keyword>
<dbReference type="GO" id="GO:0000155">
    <property type="term" value="F:phosphorelay sensor kinase activity"/>
    <property type="evidence" value="ECO:0007669"/>
    <property type="project" value="InterPro"/>
</dbReference>
<evidence type="ECO:0000256" key="2">
    <source>
        <dbReference type="ARBA" id="ARBA00012438"/>
    </source>
</evidence>
<feature type="coiled-coil region" evidence="6">
    <location>
        <begin position="654"/>
        <end position="681"/>
    </location>
</feature>
<evidence type="ECO:0000256" key="3">
    <source>
        <dbReference type="ARBA" id="ARBA00022553"/>
    </source>
</evidence>
<dbReference type="Gene3D" id="1.10.287.130">
    <property type="match status" value="1"/>
</dbReference>
<dbReference type="NCBIfam" id="TIGR00229">
    <property type="entry name" value="sensory_box"/>
    <property type="match status" value="6"/>
</dbReference>
<dbReference type="Proteomes" id="UP001139414">
    <property type="component" value="Unassembled WGS sequence"/>
</dbReference>
<feature type="domain" description="PAS" evidence="7">
    <location>
        <begin position="671"/>
        <end position="742"/>
    </location>
</feature>
<dbReference type="Gene3D" id="3.30.450.40">
    <property type="match status" value="1"/>
</dbReference>
<dbReference type="PANTHER" id="PTHR43304">
    <property type="entry name" value="PHYTOCHROME-LIKE PROTEIN CPH1"/>
    <property type="match status" value="1"/>
</dbReference>
<name>A0A9X1LHR1_9FLAO</name>
<dbReference type="InterPro" id="IPR013655">
    <property type="entry name" value="PAS_fold_3"/>
</dbReference>
<dbReference type="InterPro" id="IPR052162">
    <property type="entry name" value="Sensor_kinase/Photoreceptor"/>
</dbReference>
<evidence type="ECO:0000313" key="9">
    <source>
        <dbReference type="EMBL" id="MCB7480597.1"/>
    </source>
</evidence>
<feature type="domain" description="PAS" evidence="7">
    <location>
        <begin position="919"/>
        <end position="991"/>
    </location>
</feature>
<dbReference type="SUPFAM" id="SSF55781">
    <property type="entry name" value="GAF domain-like"/>
    <property type="match status" value="1"/>
</dbReference>
<dbReference type="EMBL" id="JAJBZG010000002">
    <property type="protein sequence ID" value="MCB7480597.1"/>
    <property type="molecule type" value="Genomic_DNA"/>
</dbReference>
<keyword evidence="4" id="KW-0808">Transferase</keyword>
<evidence type="ECO:0000256" key="5">
    <source>
        <dbReference type="ARBA" id="ARBA00022777"/>
    </source>
</evidence>
<dbReference type="EC" id="2.7.13.3" evidence="2"/>
<evidence type="ECO:0000259" key="7">
    <source>
        <dbReference type="PROSITE" id="PS50112"/>
    </source>
</evidence>
<reference evidence="9" key="1">
    <citation type="submission" date="2021-10" db="EMBL/GenBank/DDBJ databases">
        <title>Gramella sp. ASW11-100T, isolated from marine sediment.</title>
        <authorList>
            <person name="Xia C."/>
        </authorList>
    </citation>
    <scope>NUCLEOTIDE SEQUENCE</scope>
    <source>
        <strain evidence="9">ASW11-100</strain>
    </source>
</reference>
<dbReference type="PROSITE" id="PS50112">
    <property type="entry name" value="PAS"/>
    <property type="match status" value="5"/>
</dbReference>
<feature type="domain" description="PAC" evidence="8">
    <location>
        <begin position="995"/>
        <end position="1047"/>
    </location>
</feature>
<dbReference type="SMART" id="SM00091">
    <property type="entry name" value="PAS"/>
    <property type="match status" value="6"/>
</dbReference>
<feature type="domain" description="PAC" evidence="8">
    <location>
        <begin position="199"/>
        <end position="250"/>
    </location>
</feature>
<dbReference type="InterPro" id="IPR035965">
    <property type="entry name" value="PAS-like_dom_sf"/>
</dbReference>
<evidence type="ECO:0000313" key="10">
    <source>
        <dbReference type="Proteomes" id="UP001139414"/>
    </source>
</evidence>